<dbReference type="RefSeq" id="WP_271334952.1">
    <property type="nucleotide sequence ID" value="NZ_JAMZNK010000006.1"/>
</dbReference>
<feature type="chain" id="PRO_5047057705" evidence="1">
    <location>
        <begin position="19"/>
        <end position="257"/>
    </location>
</feature>
<sequence length="257" mass="29600">MKNFALAIILLFVFSANAQVKNVVIEYNLNASNENYVQKKVVTICAKNTSLSKTYANNAKAGIQTDENTNSINVTEKEIDTYESVDLVNNRVIAIDNIKNKNFKITEPLPVMDWKLSKDNEVKKIDTFICSKAFLSFRGRNYIAWYTPYIAVPFGPWKFYGLPGLILEIYDTNNNYHWTVSKISYPLTNNADLTVLDKQNAKDITLKDFVEEIEKQKQIMYARIMKVMPRGTTMEKGTDNRTSVELVYEWEAEKKNK</sequence>
<reference evidence="2 3" key="1">
    <citation type="journal article" date="2023" name="Chemosphere">
        <title>Whole genome analysis of Flavobacterium aziz-sancarii sp. nov., isolated from Ardley Island (Antarctica), revealed a rich resistome and bioremediation potential.</title>
        <authorList>
            <person name="Otur C."/>
            <person name="Okay S."/>
            <person name="Kurt-Kizildogan A."/>
        </authorList>
    </citation>
    <scope>NUCLEOTIDE SEQUENCE [LARGE SCALE GENOMIC DNA]</scope>
    <source>
        <strain evidence="2 3">AC</strain>
    </source>
</reference>
<keyword evidence="3" id="KW-1185">Reference proteome</keyword>
<dbReference type="Proteomes" id="UP001212170">
    <property type="component" value="Unassembled WGS sequence"/>
</dbReference>
<proteinExistence type="predicted"/>
<feature type="signal peptide" evidence="1">
    <location>
        <begin position="1"/>
        <end position="18"/>
    </location>
</feature>
<organism evidence="2 3">
    <name type="scientific">Flavobacterium azizsancarii</name>
    <dbReference type="NCBI Taxonomy" id="2961580"/>
    <lineage>
        <taxon>Bacteria</taxon>
        <taxon>Pseudomonadati</taxon>
        <taxon>Bacteroidota</taxon>
        <taxon>Flavobacteriia</taxon>
        <taxon>Flavobacteriales</taxon>
        <taxon>Flavobacteriaceae</taxon>
        <taxon>Flavobacterium</taxon>
    </lineage>
</organism>
<name>A0ABT4W9A6_9FLAO</name>
<keyword evidence="1" id="KW-0732">Signal</keyword>
<gene>
    <name evidence="2" type="ORF">NJT12_05855</name>
</gene>
<dbReference type="InterPro" id="IPR005901">
    <property type="entry name" value="GLPGLI"/>
</dbReference>
<evidence type="ECO:0000313" key="3">
    <source>
        <dbReference type="Proteomes" id="UP001212170"/>
    </source>
</evidence>
<accession>A0ABT4W9A6</accession>
<evidence type="ECO:0000256" key="1">
    <source>
        <dbReference type="SAM" id="SignalP"/>
    </source>
</evidence>
<evidence type="ECO:0000313" key="2">
    <source>
        <dbReference type="EMBL" id="MDA6069138.1"/>
    </source>
</evidence>
<protein>
    <submittedName>
        <fullName evidence="2">GLPGLI family protein</fullName>
    </submittedName>
</protein>
<dbReference type="Pfam" id="PF09697">
    <property type="entry name" value="Porph_ging"/>
    <property type="match status" value="1"/>
</dbReference>
<comment type="caution">
    <text evidence="2">The sequence shown here is derived from an EMBL/GenBank/DDBJ whole genome shotgun (WGS) entry which is preliminary data.</text>
</comment>
<dbReference type="NCBIfam" id="TIGR01200">
    <property type="entry name" value="GLPGLI"/>
    <property type="match status" value="1"/>
</dbReference>
<dbReference type="EMBL" id="JAMZNK010000006">
    <property type="protein sequence ID" value="MDA6069138.1"/>
    <property type="molecule type" value="Genomic_DNA"/>
</dbReference>